<gene>
    <name evidence="1" type="ORF">NPIL_79961</name>
</gene>
<proteinExistence type="predicted"/>
<evidence type="ECO:0000313" key="1">
    <source>
        <dbReference type="EMBL" id="GFT99947.1"/>
    </source>
</evidence>
<sequence>MSVNNNRPSVQIPCRQCEEELIGDKTLSCTINVQNSPRREKRNGLFRASNDDIFKLRGRHRELRERLKRNYCVGIKLLRVMRNREKGRN</sequence>
<evidence type="ECO:0000313" key="2">
    <source>
        <dbReference type="Proteomes" id="UP000887013"/>
    </source>
</evidence>
<reference evidence="1" key="1">
    <citation type="submission" date="2020-08" db="EMBL/GenBank/DDBJ databases">
        <title>Multicomponent nature underlies the extraordinary mechanical properties of spider dragline silk.</title>
        <authorList>
            <person name="Kono N."/>
            <person name="Nakamura H."/>
            <person name="Mori M."/>
            <person name="Yoshida Y."/>
            <person name="Ohtoshi R."/>
            <person name="Malay A.D."/>
            <person name="Moran D.A.P."/>
            <person name="Tomita M."/>
            <person name="Numata K."/>
            <person name="Arakawa K."/>
        </authorList>
    </citation>
    <scope>NUCLEOTIDE SEQUENCE</scope>
</reference>
<keyword evidence="2" id="KW-1185">Reference proteome</keyword>
<accession>A0A8X6UC82</accession>
<dbReference type="AlphaFoldDB" id="A0A8X6UC82"/>
<dbReference type="Proteomes" id="UP000887013">
    <property type="component" value="Unassembled WGS sequence"/>
</dbReference>
<organism evidence="1 2">
    <name type="scientific">Nephila pilipes</name>
    <name type="common">Giant wood spider</name>
    <name type="synonym">Nephila maculata</name>
    <dbReference type="NCBI Taxonomy" id="299642"/>
    <lineage>
        <taxon>Eukaryota</taxon>
        <taxon>Metazoa</taxon>
        <taxon>Ecdysozoa</taxon>
        <taxon>Arthropoda</taxon>
        <taxon>Chelicerata</taxon>
        <taxon>Arachnida</taxon>
        <taxon>Araneae</taxon>
        <taxon>Araneomorphae</taxon>
        <taxon>Entelegynae</taxon>
        <taxon>Araneoidea</taxon>
        <taxon>Nephilidae</taxon>
        <taxon>Nephila</taxon>
    </lineage>
</organism>
<name>A0A8X6UC82_NEPPI</name>
<protein>
    <submittedName>
        <fullName evidence="1">Uncharacterized protein</fullName>
    </submittedName>
</protein>
<dbReference type="EMBL" id="BMAW01027050">
    <property type="protein sequence ID" value="GFT99947.1"/>
    <property type="molecule type" value="Genomic_DNA"/>
</dbReference>
<comment type="caution">
    <text evidence="1">The sequence shown here is derived from an EMBL/GenBank/DDBJ whole genome shotgun (WGS) entry which is preliminary data.</text>
</comment>